<keyword evidence="4 7" id="KW-0812">Transmembrane</keyword>
<dbReference type="InterPro" id="IPR047135">
    <property type="entry name" value="YsiQ"/>
</dbReference>
<accession>A0A174IPB8</accession>
<dbReference type="Pfam" id="PF01554">
    <property type="entry name" value="MatE"/>
    <property type="match status" value="2"/>
</dbReference>
<feature type="transmembrane region" description="Helical" evidence="7">
    <location>
        <begin position="134"/>
        <end position="155"/>
    </location>
</feature>
<feature type="transmembrane region" description="Helical" evidence="7">
    <location>
        <begin position="326"/>
        <end position="347"/>
    </location>
</feature>
<name>A0A174IPB8_9FIRM</name>
<evidence type="ECO:0000256" key="6">
    <source>
        <dbReference type="ARBA" id="ARBA00023136"/>
    </source>
</evidence>
<evidence type="ECO:0000256" key="7">
    <source>
        <dbReference type="SAM" id="Phobius"/>
    </source>
</evidence>
<dbReference type="GO" id="GO:0005886">
    <property type="term" value="C:plasma membrane"/>
    <property type="evidence" value="ECO:0007669"/>
    <property type="project" value="UniProtKB-SubCell"/>
</dbReference>
<keyword evidence="3" id="KW-1003">Cell membrane</keyword>
<protein>
    <submittedName>
        <fullName evidence="8">Multidrug efflux protein</fullName>
    </submittedName>
</protein>
<keyword evidence="2" id="KW-0813">Transport</keyword>
<dbReference type="PIRSF" id="PIRSF006603">
    <property type="entry name" value="DinF"/>
    <property type="match status" value="1"/>
</dbReference>
<evidence type="ECO:0000313" key="8">
    <source>
        <dbReference type="EMBL" id="CUO87178.1"/>
    </source>
</evidence>
<feature type="transmembrane region" description="Helical" evidence="7">
    <location>
        <begin position="244"/>
        <end position="265"/>
    </location>
</feature>
<dbReference type="RefSeq" id="WP_082425007.1">
    <property type="nucleotide sequence ID" value="NZ_CYYV01000018.1"/>
</dbReference>
<feature type="transmembrane region" description="Helical" evidence="7">
    <location>
        <begin position="285"/>
        <end position="306"/>
    </location>
</feature>
<dbReference type="NCBIfam" id="TIGR00797">
    <property type="entry name" value="matE"/>
    <property type="match status" value="1"/>
</dbReference>
<feature type="transmembrane region" description="Helical" evidence="7">
    <location>
        <begin position="359"/>
        <end position="384"/>
    </location>
</feature>
<dbReference type="EMBL" id="CYYV01000018">
    <property type="protein sequence ID" value="CUO87178.1"/>
    <property type="molecule type" value="Genomic_DNA"/>
</dbReference>
<keyword evidence="5 7" id="KW-1133">Transmembrane helix</keyword>
<evidence type="ECO:0000256" key="4">
    <source>
        <dbReference type="ARBA" id="ARBA00022692"/>
    </source>
</evidence>
<keyword evidence="6 7" id="KW-0472">Membrane</keyword>
<evidence type="ECO:0000256" key="2">
    <source>
        <dbReference type="ARBA" id="ARBA00022448"/>
    </source>
</evidence>
<dbReference type="InterPro" id="IPR002528">
    <property type="entry name" value="MATE_fam"/>
</dbReference>
<dbReference type="GO" id="GO:0015297">
    <property type="term" value="F:antiporter activity"/>
    <property type="evidence" value="ECO:0007669"/>
    <property type="project" value="InterPro"/>
</dbReference>
<proteinExistence type="predicted"/>
<dbReference type="PANTHER" id="PTHR42925">
    <property type="entry name" value="MULTIDRUG AND TOXIN EFFLUX PROTEIN MATE FAMILY"/>
    <property type="match status" value="1"/>
</dbReference>
<evidence type="ECO:0000256" key="3">
    <source>
        <dbReference type="ARBA" id="ARBA00022475"/>
    </source>
</evidence>
<evidence type="ECO:0000313" key="9">
    <source>
        <dbReference type="Proteomes" id="UP000095706"/>
    </source>
</evidence>
<evidence type="ECO:0000256" key="1">
    <source>
        <dbReference type="ARBA" id="ARBA00004651"/>
    </source>
</evidence>
<dbReference type="InterPro" id="IPR048279">
    <property type="entry name" value="MdtK-like"/>
</dbReference>
<feature type="transmembrane region" description="Helical" evidence="7">
    <location>
        <begin position="396"/>
        <end position="414"/>
    </location>
</feature>
<reference evidence="8 9" key="1">
    <citation type="submission" date="2015-09" db="EMBL/GenBank/DDBJ databases">
        <authorList>
            <consortium name="Pathogen Informatics"/>
        </authorList>
    </citation>
    <scope>NUCLEOTIDE SEQUENCE [LARGE SCALE GENOMIC DNA]</scope>
    <source>
        <strain evidence="8 9">2789STDY5608849</strain>
    </source>
</reference>
<feature type="transmembrane region" description="Helical" evidence="7">
    <location>
        <begin position="100"/>
        <end position="122"/>
    </location>
</feature>
<gene>
    <name evidence="8" type="ORF">ERS852406_03049</name>
</gene>
<feature type="transmembrane region" description="Helical" evidence="7">
    <location>
        <begin position="167"/>
        <end position="186"/>
    </location>
</feature>
<dbReference type="GO" id="GO:0042910">
    <property type="term" value="F:xenobiotic transmembrane transporter activity"/>
    <property type="evidence" value="ECO:0007669"/>
    <property type="project" value="InterPro"/>
</dbReference>
<comment type="subcellular location">
    <subcellularLocation>
        <location evidence="1">Cell membrane</location>
        <topology evidence="1">Multi-pass membrane protein</topology>
    </subcellularLocation>
</comment>
<organism evidence="8 9">
    <name type="scientific">Fusicatenibacter saccharivorans</name>
    <dbReference type="NCBI Taxonomy" id="1150298"/>
    <lineage>
        <taxon>Bacteria</taxon>
        <taxon>Bacillati</taxon>
        <taxon>Bacillota</taxon>
        <taxon>Clostridia</taxon>
        <taxon>Lachnospirales</taxon>
        <taxon>Lachnospiraceae</taxon>
        <taxon>Fusicatenibacter</taxon>
    </lineage>
</organism>
<dbReference type="Proteomes" id="UP000095706">
    <property type="component" value="Unassembled WGS sequence"/>
</dbReference>
<dbReference type="PANTHER" id="PTHR42925:SF2">
    <property type="entry name" value="NA+ DRIVEN MULTIDRUG EFFLUX PUMP"/>
    <property type="match status" value="1"/>
</dbReference>
<evidence type="ECO:0000256" key="5">
    <source>
        <dbReference type="ARBA" id="ARBA00022989"/>
    </source>
</evidence>
<dbReference type="AlphaFoldDB" id="A0A174IPB8"/>
<feature type="transmembrane region" description="Helical" evidence="7">
    <location>
        <begin position="58"/>
        <end position="80"/>
    </location>
</feature>
<sequence>MKTRMNFKDEFYQKLKLLVLPIAIQNFMLALVSATDAIMLGWIDQTSLSAVSLAGQVQFVLSLFISGIAAGAGIMAAQYWGKQDAASIEKVIPIALRTNLLFSGLFTILAGFCPEMLMRIFTNDAALVASGSQYLRAVALSYVLCGISQVYLILLKNTGHAAVSSRISSTAVVLNIILNAILIYGLCGAPALGIRGAAYATVAARVVELIWAYLKTKKPERVRILWNRLFSSAGKILSEDFWRYTLPVLAASLVWGIAYVLYSVIMGHMGSDAVAANSITSIAKSLLSCLIRGVSGGAGVLIGNLLGANELEKAREYGGRLSHLSIAIGIVTGGLLMLISPAIVHFAPLSDTAAEYLQYMLLFCGLNLMAQSVNTTVLDGIFCAGGDAKFDMQGNIGAMWCFSVPLGFLAAFWLKLPVMVVYCIVNLDEIVKLPAVYHHYKKYIWVRNITRDIED</sequence>